<dbReference type="EMBL" id="CP015607">
    <property type="protein sequence ID" value="APT47280.1"/>
    <property type="molecule type" value="Genomic_DNA"/>
</dbReference>
<evidence type="ECO:0000313" key="1">
    <source>
        <dbReference type="EMBL" id="APT47280.1"/>
    </source>
</evidence>
<sequence length="381" mass="45220">MQAVLDQSTLSNEQRLLLLSSRIQLNEQEEEFIRALLKDGIDMPKLIGLASRHKVLQLMTPHLIRLDDEKNMTTTYKFLLHYHYIGNRQKNVERFKEFKRLLQTFRNAKLKAVPLKGAILTPLVYKDYGLRMMSDLDFLIHPDDRKNASSLLKKEGFIIGKYDWAADQEIPIEREEEMMWRINAGNLYSHIKRSGEDFLKVHRVDFSYDVELKKNYEATNALLDAAEEKPFFQTDVYLLQPLDFLIHLAFHLYKEATNVQYVYLHADLNLIKFCDVREYVMFAEEQNQLDWRVLQERAKELGAEKALFYTFTFLDLLYQTNYIDELKQLDMSDQSFLEAYGENDFGSSKIWKKSFIERFFSLDNRDELEEEPAIQLFPERK</sequence>
<protein>
    <submittedName>
        <fullName evidence="1">Uncharacterized protein</fullName>
    </submittedName>
</protein>
<dbReference type="RefSeq" id="WP_075623071.1">
    <property type="nucleotide sequence ID" value="NZ_CP015607.1"/>
</dbReference>
<organism evidence="1 2">
    <name type="scientific">Bacillus safensis</name>
    <dbReference type="NCBI Taxonomy" id="561879"/>
    <lineage>
        <taxon>Bacteria</taxon>
        <taxon>Bacillati</taxon>
        <taxon>Bacillota</taxon>
        <taxon>Bacilli</taxon>
        <taxon>Bacillales</taxon>
        <taxon>Bacillaceae</taxon>
        <taxon>Bacillus</taxon>
    </lineage>
</organism>
<name>A0A1L6ZLA1_BACIA</name>
<evidence type="ECO:0000313" key="2">
    <source>
        <dbReference type="Proteomes" id="UP000185426"/>
    </source>
</evidence>
<gene>
    <name evidence="1" type="ORF">BSA145_16230</name>
</gene>
<dbReference type="Pfam" id="PF14907">
    <property type="entry name" value="NTP_transf_5"/>
    <property type="match status" value="1"/>
</dbReference>
<accession>A0A1L6ZLA1</accession>
<proteinExistence type="predicted"/>
<dbReference type="InterPro" id="IPR039498">
    <property type="entry name" value="NTP_transf_5"/>
</dbReference>
<dbReference type="Proteomes" id="UP000185426">
    <property type="component" value="Chromosome"/>
</dbReference>
<dbReference type="AlphaFoldDB" id="A0A1L6ZLA1"/>
<reference evidence="1 2" key="1">
    <citation type="submission" date="2016-05" db="EMBL/GenBank/DDBJ databases">
        <title>Complete Genome and Methylome Analysis of Psychrotrophic Bacterial Isolates from Antarctic Lake Untersee.</title>
        <authorList>
            <person name="Fomenkov A."/>
            <person name="Akimov V.N."/>
            <person name="Vasilyeva L.V."/>
            <person name="Andersen D."/>
            <person name="Vincze T."/>
            <person name="Roberts R.J."/>
        </authorList>
    </citation>
    <scope>NUCLEOTIDE SEQUENCE [LARGE SCALE GENOMIC DNA]</scope>
    <source>
        <strain evidence="1 2">U14-5</strain>
    </source>
</reference>